<accession>A0A9E7CRQ0</accession>
<sequence length="101" mass="11502">MSTSFLFADHSITVWEPLHAEIVSEHECIIKLAPIHSPKDHETRAMARETGLDVPQPIGRLVYDFHHDAFFLVDMLEPVHMGLKEHPARTTYAVHLSLQHG</sequence>
<gene>
    <name evidence="1" type="ORF">K1I37_16785</name>
</gene>
<proteinExistence type="predicted"/>
<dbReference type="AlphaFoldDB" id="T0C310"/>
<dbReference type="RefSeq" id="WP_021296296.1">
    <property type="nucleotide sequence ID" value="NZ_AURB01000126.1"/>
</dbReference>
<keyword evidence="2" id="KW-1185">Reference proteome</keyword>
<dbReference type="EMBL" id="CP080467">
    <property type="protein sequence ID" value="UNO48310.1"/>
    <property type="molecule type" value="Genomic_DNA"/>
</dbReference>
<protein>
    <submittedName>
        <fullName evidence="1">Uncharacterized protein</fullName>
    </submittedName>
</protein>
<dbReference type="STRING" id="1356854.N007_06275"/>
<reference evidence="2" key="1">
    <citation type="journal article" date="2022" name="G3 (Bethesda)">
        <title>Unveiling the complete genome sequence of Alicyclobacillus acidoterrestris DSM 3922T, a taint-producing strain.</title>
        <authorList>
            <person name="Leonardo I.C."/>
            <person name="Barreto Crespo M.T."/>
            <person name="Gaspar F.B."/>
        </authorList>
    </citation>
    <scope>NUCLEOTIDE SEQUENCE [LARGE SCALE GENOMIC DNA]</scope>
    <source>
        <strain evidence="2">DSM 3922</strain>
    </source>
</reference>
<accession>T0C310</accession>
<name>T0C310_ALIAG</name>
<evidence type="ECO:0000313" key="2">
    <source>
        <dbReference type="Proteomes" id="UP000829401"/>
    </source>
</evidence>
<dbReference type="KEGG" id="aaco:K1I37_16785"/>
<evidence type="ECO:0000313" key="1">
    <source>
        <dbReference type="EMBL" id="UNO48310.1"/>
    </source>
</evidence>
<dbReference type="Proteomes" id="UP000829401">
    <property type="component" value="Chromosome"/>
</dbReference>
<organism evidence="1 2">
    <name type="scientific">Alicyclobacillus acidoterrestris (strain ATCC 49025 / DSM 3922 / CIP 106132 / NCIMB 13137 / GD3B)</name>
    <dbReference type="NCBI Taxonomy" id="1356854"/>
    <lineage>
        <taxon>Bacteria</taxon>
        <taxon>Bacillati</taxon>
        <taxon>Bacillota</taxon>
        <taxon>Bacilli</taxon>
        <taxon>Bacillales</taxon>
        <taxon>Alicyclobacillaceae</taxon>
        <taxon>Alicyclobacillus</taxon>
    </lineage>
</organism>